<dbReference type="GO" id="GO:0016020">
    <property type="term" value="C:membrane"/>
    <property type="evidence" value="ECO:0007669"/>
    <property type="project" value="UniProtKB-SubCell"/>
</dbReference>
<dbReference type="RefSeq" id="WP_150563669.1">
    <property type="nucleotide sequence ID" value="NZ_CABPSL010000010.1"/>
</dbReference>
<keyword evidence="4 5" id="KW-0472">Membrane</keyword>
<feature type="transmembrane region" description="Helical" evidence="5">
    <location>
        <begin position="404"/>
        <end position="421"/>
    </location>
</feature>
<dbReference type="PANTHER" id="PTHR37422">
    <property type="entry name" value="TEICHURONIC ACID BIOSYNTHESIS PROTEIN TUAE"/>
    <property type="match status" value="1"/>
</dbReference>
<evidence type="ECO:0000256" key="3">
    <source>
        <dbReference type="ARBA" id="ARBA00022989"/>
    </source>
</evidence>
<dbReference type="InterPro" id="IPR007016">
    <property type="entry name" value="O-antigen_ligase-rel_domated"/>
</dbReference>
<evidence type="ECO:0000256" key="2">
    <source>
        <dbReference type="ARBA" id="ARBA00022692"/>
    </source>
</evidence>
<feature type="transmembrane region" description="Helical" evidence="5">
    <location>
        <begin position="75"/>
        <end position="93"/>
    </location>
</feature>
<evidence type="ECO:0000259" key="6">
    <source>
        <dbReference type="Pfam" id="PF04932"/>
    </source>
</evidence>
<evidence type="ECO:0000313" key="8">
    <source>
        <dbReference type="Proteomes" id="UP000384354"/>
    </source>
</evidence>
<dbReference type="Pfam" id="PF04932">
    <property type="entry name" value="Wzy_C"/>
    <property type="match status" value="1"/>
</dbReference>
<dbReference type="GO" id="GO:0016874">
    <property type="term" value="F:ligase activity"/>
    <property type="evidence" value="ECO:0007669"/>
    <property type="project" value="UniProtKB-KW"/>
</dbReference>
<feature type="transmembrane region" description="Helical" evidence="5">
    <location>
        <begin position="105"/>
        <end position="121"/>
    </location>
</feature>
<dbReference type="Proteomes" id="UP000384354">
    <property type="component" value="Unassembled WGS sequence"/>
</dbReference>
<dbReference type="AlphaFoldDB" id="A0A5E4VS10"/>
<accession>A0A5E4VS10</accession>
<gene>
    <name evidence="7" type="ORF">PCE31106_02813</name>
</gene>
<keyword evidence="7" id="KW-0436">Ligase</keyword>
<dbReference type="PANTHER" id="PTHR37422:SF13">
    <property type="entry name" value="LIPOPOLYSACCHARIDE BIOSYNTHESIS PROTEIN PA4999-RELATED"/>
    <property type="match status" value="1"/>
</dbReference>
<dbReference type="EMBL" id="CABPSL010000010">
    <property type="protein sequence ID" value="VVE14763.1"/>
    <property type="molecule type" value="Genomic_DNA"/>
</dbReference>
<evidence type="ECO:0000256" key="1">
    <source>
        <dbReference type="ARBA" id="ARBA00004141"/>
    </source>
</evidence>
<feature type="transmembrane region" description="Helical" evidence="5">
    <location>
        <begin position="212"/>
        <end position="227"/>
    </location>
</feature>
<proteinExistence type="predicted"/>
<feature type="transmembrane region" description="Helical" evidence="5">
    <location>
        <begin position="239"/>
        <end position="257"/>
    </location>
</feature>
<reference evidence="7 8" key="1">
    <citation type="submission" date="2019-08" db="EMBL/GenBank/DDBJ databases">
        <authorList>
            <person name="Peeters C."/>
        </authorList>
    </citation>
    <scope>NUCLEOTIDE SEQUENCE [LARGE SCALE GENOMIC DNA]</scope>
    <source>
        <strain evidence="7 8">LMG 31106</strain>
    </source>
</reference>
<dbReference type="OrthoDB" id="8576060at2"/>
<keyword evidence="3 5" id="KW-1133">Transmembrane helix</keyword>
<keyword evidence="2 5" id="KW-0812">Transmembrane</keyword>
<evidence type="ECO:0000256" key="5">
    <source>
        <dbReference type="SAM" id="Phobius"/>
    </source>
</evidence>
<evidence type="ECO:0000313" key="7">
    <source>
        <dbReference type="EMBL" id="VVE14763.1"/>
    </source>
</evidence>
<feature type="transmembrane region" description="Helical" evidence="5">
    <location>
        <begin position="189"/>
        <end position="206"/>
    </location>
</feature>
<organism evidence="7 8">
    <name type="scientific">Pandoraea cepalis</name>
    <dbReference type="NCBI Taxonomy" id="2508294"/>
    <lineage>
        <taxon>Bacteria</taxon>
        <taxon>Pseudomonadati</taxon>
        <taxon>Pseudomonadota</taxon>
        <taxon>Betaproteobacteria</taxon>
        <taxon>Burkholderiales</taxon>
        <taxon>Burkholderiaceae</taxon>
        <taxon>Pandoraea</taxon>
    </lineage>
</organism>
<feature type="transmembrane region" description="Helical" evidence="5">
    <location>
        <begin position="377"/>
        <end position="398"/>
    </location>
</feature>
<name>A0A5E4VS10_9BURK</name>
<dbReference type="InterPro" id="IPR051533">
    <property type="entry name" value="WaaL-like"/>
</dbReference>
<feature type="transmembrane region" description="Helical" evidence="5">
    <location>
        <begin position="159"/>
        <end position="182"/>
    </location>
</feature>
<sequence length="443" mass="47636">MSKSVAPVPLANRHLYAKIFGALIVLFPAAALAIQRGGNTIMFLTVALGAVILMTDRQRGEVCSLIKTNRPVRVFVLSLCLPFFAVLIVETLHGKIVANTLDSPVRFLLAAIVFFGLRRIVDVMPKWIDLTFGVGAIAAAILALYSTTDLLAARAESSFLNPIHFGDIALLLGSLSLVSIHWLSHDRPWIVALKVLGAAAGGYASWASQSRGGWIALPCLLAVWTLWHRHPSSLSRRRAIALVAALLLASTFASQMVRDRFEEVRTDLMSLAAGKPDTSVGIRLELWKAAGKLIEERPVLGLGAHGYRDAMPAMAAAGTLTPLAADYGKGEVHNQILAYAVDYGLLGVLCILGVYLGPAYFFIRAARIREGHAQQRAALMGLMTAVAFAIFGLTVETFNLKVTVGFYSTMLALFAAFAYPVDPSVDTADDKASVARHSCPPPC</sequence>
<evidence type="ECO:0000256" key="4">
    <source>
        <dbReference type="ARBA" id="ARBA00023136"/>
    </source>
</evidence>
<feature type="transmembrane region" description="Helical" evidence="5">
    <location>
        <begin position="336"/>
        <end position="356"/>
    </location>
</feature>
<feature type="domain" description="O-antigen ligase-related" evidence="6">
    <location>
        <begin position="202"/>
        <end position="352"/>
    </location>
</feature>
<feature type="transmembrane region" description="Helical" evidence="5">
    <location>
        <begin position="15"/>
        <end position="34"/>
    </location>
</feature>
<protein>
    <submittedName>
        <fullName evidence="7">Ligase</fullName>
    </submittedName>
</protein>
<feature type="transmembrane region" description="Helical" evidence="5">
    <location>
        <begin position="128"/>
        <end position="147"/>
    </location>
</feature>
<comment type="subcellular location">
    <subcellularLocation>
        <location evidence="1">Membrane</location>
        <topology evidence="1">Multi-pass membrane protein</topology>
    </subcellularLocation>
</comment>